<protein>
    <submittedName>
        <fullName evidence="1">Uncharacterized protein</fullName>
    </submittedName>
</protein>
<gene>
    <name evidence="1" type="ORF">MENTE1834_LOCUS3769</name>
</gene>
<dbReference type="Proteomes" id="UP001497535">
    <property type="component" value="Unassembled WGS sequence"/>
</dbReference>
<dbReference type="EMBL" id="CAVMJV010000003">
    <property type="protein sequence ID" value="CAK5018247.1"/>
    <property type="molecule type" value="Genomic_DNA"/>
</dbReference>
<accession>A0ACB0XUR2</accession>
<keyword evidence="2" id="KW-1185">Reference proteome</keyword>
<evidence type="ECO:0000313" key="2">
    <source>
        <dbReference type="Proteomes" id="UP001497535"/>
    </source>
</evidence>
<evidence type="ECO:0000313" key="1">
    <source>
        <dbReference type="EMBL" id="CAK5018247.1"/>
    </source>
</evidence>
<comment type="caution">
    <text evidence="1">The sequence shown here is derived from an EMBL/GenBank/DDBJ whole genome shotgun (WGS) entry which is preliminary data.</text>
</comment>
<proteinExistence type="predicted"/>
<sequence length="74" mass="8428">MNIYPQSITDKECHHRVVHAFNKFCFNFSENSYATKYAYVLANLCEMGIKACHIEAVMKEHCAEAGTKTIRGIV</sequence>
<organism evidence="1 2">
    <name type="scientific">Meloidogyne enterolobii</name>
    <name type="common">Root-knot nematode worm</name>
    <name type="synonym">Meloidogyne mayaguensis</name>
    <dbReference type="NCBI Taxonomy" id="390850"/>
    <lineage>
        <taxon>Eukaryota</taxon>
        <taxon>Metazoa</taxon>
        <taxon>Ecdysozoa</taxon>
        <taxon>Nematoda</taxon>
        <taxon>Chromadorea</taxon>
        <taxon>Rhabditida</taxon>
        <taxon>Tylenchina</taxon>
        <taxon>Tylenchomorpha</taxon>
        <taxon>Tylenchoidea</taxon>
        <taxon>Meloidogynidae</taxon>
        <taxon>Meloidogyninae</taxon>
        <taxon>Meloidogyne</taxon>
    </lineage>
</organism>
<name>A0ACB0XUR2_MELEN</name>
<reference evidence="1" key="1">
    <citation type="submission" date="2023-11" db="EMBL/GenBank/DDBJ databases">
        <authorList>
            <person name="Poullet M."/>
        </authorList>
    </citation>
    <scope>NUCLEOTIDE SEQUENCE</scope>
    <source>
        <strain evidence="1">E1834</strain>
    </source>
</reference>